<dbReference type="GO" id="GO:0047444">
    <property type="term" value="F:N-acylneuraminate-9-phosphate synthase activity"/>
    <property type="evidence" value="ECO:0007669"/>
    <property type="project" value="TreeGrafter"/>
</dbReference>
<dbReference type="InterPro" id="IPR013022">
    <property type="entry name" value="Xyl_isomerase-like_TIM-brl"/>
</dbReference>
<evidence type="ECO:0000259" key="4">
    <source>
        <dbReference type="PROSITE" id="PS51371"/>
    </source>
</evidence>
<dbReference type="SMART" id="SM00858">
    <property type="entry name" value="SAF"/>
    <property type="match status" value="1"/>
</dbReference>
<dbReference type="GO" id="GO:0016051">
    <property type="term" value="P:carbohydrate biosynthetic process"/>
    <property type="evidence" value="ECO:0007669"/>
    <property type="project" value="InterPro"/>
</dbReference>
<evidence type="ECO:0000256" key="2">
    <source>
        <dbReference type="PROSITE-ProRule" id="PRU00703"/>
    </source>
</evidence>
<keyword evidence="1 2" id="KW-0129">CBS domain</keyword>
<dbReference type="Gene3D" id="3.10.580.10">
    <property type="entry name" value="CBS-domain"/>
    <property type="match status" value="1"/>
</dbReference>
<dbReference type="InterPro" id="IPR051690">
    <property type="entry name" value="PseI-like"/>
</dbReference>
<gene>
    <name evidence="5" type="ORF">AX660_20660</name>
</gene>
<dbReference type="SUPFAM" id="SSF54631">
    <property type="entry name" value="CBS-domain pair"/>
    <property type="match status" value="1"/>
</dbReference>
<dbReference type="RefSeq" id="WP_068379716.1">
    <property type="nucleotide sequence ID" value="NZ_LSNE01000009.1"/>
</dbReference>
<dbReference type="InterPro" id="IPR057736">
    <property type="entry name" value="SAF_PseI/NeuA/NeuB"/>
</dbReference>
<feature type="domain" description="AFP-like" evidence="3">
    <location>
        <begin position="405"/>
        <end position="463"/>
    </location>
</feature>
<dbReference type="SUPFAM" id="SSF51658">
    <property type="entry name" value="Xylose isomerase-like"/>
    <property type="match status" value="1"/>
</dbReference>
<dbReference type="SUPFAM" id="SSF51569">
    <property type="entry name" value="Aldolase"/>
    <property type="match status" value="1"/>
</dbReference>
<dbReference type="Gene3D" id="3.20.20.150">
    <property type="entry name" value="Divalent-metal-dependent TIM barrel enzymes"/>
    <property type="match status" value="1"/>
</dbReference>
<protein>
    <submittedName>
        <fullName evidence="5">Acetylneuraminic acid synthetase</fullName>
    </submittedName>
</protein>
<dbReference type="PROSITE" id="PS50844">
    <property type="entry name" value="AFP_LIKE"/>
    <property type="match status" value="1"/>
</dbReference>
<dbReference type="Pfam" id="PF00571">
    <property type="entry name" value="CBS"/>
    <property type="match status" value="1"/>
</dbReference>
<dbReference type="InterPro" id="IPR006190">
    <property type="entry name" value="SAF_AFP_Neu5Ac"/>
</dbReference>
<feature type="domain" description="CBS" evidence="4">
    <location>
        <begin position="3"/>
        <end position="61"/>
    </location>
</feature>
<accession>A0A148KNR0</accession>
<dbReference type="Pfam" id="PF08666">
    <property type="entry name" value="SAF"/>
    <property type="match status" value="1"/>
</dbReference>
<evidence type="ECO:0000313" key="5">
    <source>
        <dbReference type="EMBL" id="KXI27921.1"/>
    </source>
</evidence>
<dbReference type="SUPFAM" id="SSF51269">
    <property type="entry name" value="AFP III-like domain"/>
    <property type="match status" value="1"/>
</dbReference>
<proteinExistence type="predicted"/>
<dbReference type="InterPro" id="IPR000644">
    <property type="entry name" value="CBS_dom"/>
</dbReference>
<dbReference type="InterPro" id="IPR013785">
    <property type="entry name" value="Aldolase_TIM"/>
</dbReference>
<dbReference type="InterPro" id="IPR013132">
    <property type="entry name" value="PseI/NeuA/B-like_N"/>
</dbReference>
<dbReference type="Proteomes" id="UP000070299">
    <property type="component" value="Unassembled WGS sequence"/>
</dbReference>
<dbReference type="OrthoDB" id="9781701at2"/>
<evidence type="ECO:0000256" key="1">
    <source>
        <dbReference type="ARBA" id="ARBA00023122"/>
    </source>
</evidence>
<dbReference type="CDD" id="cd11615">
    <property type="entry name" value="SAF_NeuB_like"/>
    <property type="match status" value="1"/>
</dbReference>
<organism evidence="5 6">
    <name type="scientific">Paraglaciecola hydrolytica</name>
    <dbReference type="NCBI Taxonomy" id="1799789"/>
    <lineage>
        <taxon>Bacteria</taxon>
        <taxon>Pseudomonadati</taxon>
        <taxon>Pseudomonadota</taxon>
        <taxon>Gammaproteobacteria</taxon>
        <taxon>Alteromonadales</taxon>
        <taxon>Alteromonadaceae</taxon>
        <taxon>Paraglaciecola</taxon>
    </lineage>
</organism>
<dbReference type="PROSITE" id="PS51371">
    <property type="entry name" value="CBS"/>
    <property type="match status" value="1"/>
</dbReference>
<dbReference type="InterPro" id="IPR036237">
    <property type="entry name" value="Xyl_isomerase-like_sf"/>
</dbReference>
<dbReference type="PANTHER" id="PTHR42966:SF3">
    <property type="entry name" value="BLR5971 PROTEIN"/>
    <property type="match status" value="1"/>
</dbReference>
<reference evidence="6" key="1">
    <citation type="submission" date="2016-02" db="EMBL/GenBank/DDBJ databases">
        <authorList>
            <person name="Schultz-Johansen M."/>
            <person name="Glaring M.A."/>
            <person name="Bech P.K."/>
            <person name="Stougaard P."/>
        </authorList>
    </citation>
    <scope>NUCLEOTIDE SEQUENCE [LARGE SCALE GENOMIC DNA]</scope>
    <source>
        <strain evidence="6">S66</strain>
    </source>
</reference>
<dbReference type="Gene3D" id="3.20.20.70">
    <property type="entry name" value="Aldolase class I"/>
    <property type="match status" value="1"/>
</dbReference>
<dbReference type="InterPro" id="IPR046342">
    <property type="entry name" value="CBS_dom_sf"/>
</dbReference>
<evidence type="ECO:0000259" key="3">
    <source>
        <dbReference type="PROSITE" id="PS50844"/>
    </source>
</evidence>
<sequence length="750" mass="85316">MVVDKEISKYLVLTNETITKSLEKLNQNKLQILFVVDSHGRLRGAFTDGDFRRWVLEQAQINLNNSVQEVMNPNCQSFLEDTDFSIIEEHINDRVRYVPLLDNRAKVVAIASRHTGVITIGNYAISKSSATFIIAEIGNNHNGSLITAKRLVDEAAQAGADCVKFQMRDLQNLYVNQGNSNSFDEDLGSQYVLDLLSKFQLKDVEFAEIIKYCETKGVIPLCTPFDKESADKLIQMGISAFKVASADLTNHQLLKYLAKKRLPLIVSTGMATENEIRIATDLLRSEGIRFVLLHCNSTYPAPFKDINLNYLPRLEKYSNAPVGYSGHERGIHVAVAAVAMGARVIEKHFTLDRNQEGNDHKVSLLPAEFKEMVQAIRQIELAFGEDTPRKLSQGEMMNRENLAKSIVAQKPIQQGCKIEAGMLTVKSPGKGLAPYYMDQLIGRPAVRDIKEGEFLFPSDINEKSQQLSRNYRFTQPFGIPVRYHDVALSLRSNFKVVEYHFSYKDLLLNPQDYVVECRSQKLIVHAPELFEGDHLLDLASIDEDYRALSIGHLNRVFDLVRKLKVFYPASQTVPVVVNVGGFSSDHFLNADEKQQRYGLFVESLSQLNLQDIEFMIQTMPPYPWHFGGQRYHNLFVDPDEIEQVCQRYNLKVCLDVSHSWLACNEYHWKIADFFERIGKYVRHLHIADAAGVDDEGLQIGEGEINFAQIFQLMNEHCSDASWIPEIWQGHKNHGEGFWDAFEKLESEVVQ</sequence>
<dbReference type="STRING" id="1799789.AX660_20660"/>
<evidence type="ECO:0000313" key="6">
    <source>
        <dbReference type="Proteomes" id="UP000070299"/>
    </source>
</evidence>
<dbReference type="InterPro" id="IPR036732">
    <property type="entry name" value="AFP_Neu5c_C_sf"/>
</dbReference>
<comment type="caution">
    <text evidence="5">The sequence shown here is derived from an EMBL/GenBank/DDBJ whole genome shotgun (WGS) entry which is preliminary data.</text>
</comment>
<dbReference type="AlphaFoldDB" id="A0A148KNR0"/>
<keyword evidence="6" id="KW-1185">Reference proteome</keyword>
<dbReference type="EMBL" id="LSNE01000009">
    <property type="protein sequence ID" value="KXI27921.1"/>
    <property type="molecule type" value="Genomic_DNA"/>
</dbReference>
<dbReference type="Pfam" id="PF03102">
    <property type="entry name" value="NeuB"/>
    <property type="match status" value="1"/>
</dbReference>
<dbReference type="PANTHER" id="PTHR42966">
    <property type="entry name" value="N-ACETYLNEURAMINATE SYNTHASE"/>
    <property type="match status" value="1"/>
</dbReference>
<name>A0A148KNR0_9ALTE</name>
<dbReference type="Gene3D" id="3.90.1210.10">
    <property type="entry name" value="Antifreeze-like/N-acetylneuraminic acid synthase C-terminal domain"/>
    <property type="match status" value="1"/>
</dbReference>
<dbReference type="InterPro" id="IPR013974">
    <property type="entry name" value="SAF"/>
</dbReference>
<dbReference type="Pfam" id="PF01261">
    <property type="entry name" value="AP_endonuc_2"/>
    <property type="match status" value="1"/>
</dbReference>